<dbReference type="Pfam" id="PF00528">
    <property type="entry name" value="BPD_transp_1"/>
    <property type="match status" value="1"/>
</dbReference>
<feature type="transmembrane region" description="Helical" evidence="9">
    <location>
        <begin position="14"/>
        <end position="34"/>
    </location>
</feature>
<dbReference type="PANTHER" id="PTHR30183">
    <property type="entry name" value="MOLYBDENUM TRANSPORT SYSTEM PERMEASE PROTEIN MODB"/>
    <property type="match status" value="1"/>
</dbReference>
<evidence type="ECO:0000256" key="10">
    <source>
        <dbReference type="RuleBase" id="RU365097"/>
    </source>
</evidence>
<evidence type="ECO:0000256" key="3">
    <source>
        <dbReference type="ARBA" id="ARBA00022448"/>
    </source>
</evidence>
<dbReference type="Proteomes" id="UP000449710">
    <property type="component" value="Unassembled WGS sequence"/>
</dbReference>
<keyword evidence="6 9" id="KW-0812">Transmembrane</keyword>
<protein>
    <recommendedName>
        <fullName evidence="10">Molybdenum transport system permease</fullName>
    </recommendedName>
</protein>
<proteinExistence type="inferred from homology"/>
<dbReference type="InterPro" id="IPR000515">
    <property type="entry name" value="MetI-like"/>
</dbReference>
<dbReference type="EMBL" id="SUMG01000020">
    <property type="protein sequence ID" value="NBG89276.1"/>
    <property type="molecule type" value="Genomic_DNA"/>
</dbReference>
<dbReference type="NCBIfam" id="TIGR02141">
    <property type="entry name" value="modB_ABC"/>
    <property type="match status" value="1"/>
</dbReference>
<evidence type="ECO:0000259" key="11">
    <source>
        <dbReference type="PROSITE" id="PS50928"/>
    </source>
</evidence>
<feature type="transmembrane region" description="Helical" evidence="9">
    <location>
        <begin position="79"/>
        <end position="103"/>
    </location>
</feature>
<evidence type="ECO:0000313" key="12">
    <source>
        <dbReference type="EMBL" id="NBG89276.1"/>
    </source>
</evidence>
<feature type="transmembrane region" description="Helical" evidence="9">
    <location>
        <begin position="131"/>
        <end position="152"/>
    </location>
</feature>
<dbReference type="InterPro" id="IPR011867">
    <property type="entry name" value="ModB_ABC"/>
</dbReference>
<keyword evidence="8 9" id="KW-0472">Membrane</keyword>
<evidence type="ECO:0000313" key="13">
    <source>
        <dbReference type="Proteomes" id="UP000449710"/>
    </source>
</evidence>
<dbReference type="GO" id="GO:0005886">
    <property type="term" value="C:plasma membrane"/>
    <property type="evidence" value="ECO:0007669"/>
    <property type="project" value="UniProtKB-SubCell"/>
</dbReference>
<comment type="subcellular location">
    <subcellularLocation>
        <location evidence="1 9">Cell membrane</location>
        <topology evidence="1 9">Multi-pass membrane protein</topology>
    </subcellularLocation>
</comment>
<dbReference type="AlphaFoldDB" id="A0AA44BGE0"/>
<keyword evidence="4 10" id="KW-1003">Cell membrane</keyword>
<keyword evidence="13" id="KW-1185">Reference proteome</keyword>
<evidence type="ECO:0000256" key="5">
    <source>
        <dbReference type="ARBA" id="ARBA00022505"/>
    </source>
</evidence>
<keyword evidence="5 10" id="KW-0500">Molybdenum</keyword>
<sequence>MNDFSPLWISLRTAGASTIITFLLGLIAAWYVTFYLKRFKGMVDSLFTLPMVLPPTVLGVFLLLIFGRNSGFGQVLHSIGIQIVFSWWATVIAAVVVSFPLMYKTTKGAFEQVDPNLFFAARTLGASEWRIFWKVMVPIAWPGIAAGTVLAFTRALGEFGATLMFAGNIPGKTQTIPMAIFFAVEGGQMDRAIVWVLLITLLTVVVMFMMNLWNNYQRNRFTKGAAGR</sequence>
<feature type="transmembrane region" description="Helical" evidence="9">
    <location>
        <begin position="46"/>
        <end position="67"/>
    </location>
</feature>
<evidence type="ECO:0000256" key="7">
    <source>
        <dbReference type="ARBA" id="ARBA00022989"/>
    </source>
</evidence>
<keyword evidence="7 9" id="KW-1133">Transmembrane helix</keyword>
<dbReference type="PANTHER" id="PTHR30183:SF3">
    <property type="entry name" value="MOLYBDENUM TRANSPORT SYSTEM PERMEASE PROTEIN MODB"/>
    <property type="match status" value="1"/>
</dbReference>
<dbReference type="SUPFAM" id="SSF161098">
    <property type="entry name" value="MetI-like"/>
    <property type="match status" value="1"/>
</dbReference>
<evidence type="ECO:0000256" key="4">
    <source>
        <dbReference type="ARBA" id="ARBA00022475"/>
    </source>
</evidence>
<dbReference type="PROSITE" id="PS50928">
    <property type="entry name" value="ABC_TM1"/>
    <property type="match status" value="1"/>
</dbReference>
<comment type="similarity">
    <text evidence="2 10">Belongs to the binding-protein-dependent transport system permease family. CysTW subfamily.</text>
</comment>
<dbReference type="InterPro" id="IPR035906">
    <property type="entry name" value="MetI-like_sf"/>
</dbReference>
<accession>A0AA44BGE0</accession>
<feature type="domain" description="ABC transmembrane type-1" evidence="11">
    <location>
        <begin position="7"/>
        <end position="210"/>
    </location>
</feature>
<evidence type="ECO:0000256" key="2">
    <source>
        <dbReference type="ARBA" id="ARBA00007069"/>
    </source>
</evidence>
<comment type="caution">
    <text evidence="12">The sequence shown here is derived from an EMBL/GenBank/DDBJ whole genome shotgun (WGS) entry which is preliminary data.</text>
</comment>
<evidence type="ECO:0000256" key="1">
    <source>
        <dbReference type="ARBA" id="ARBA00004651"/>
    </source>
</evidence>
<dbReference type="Gene3D" id="1.10.3720.10">
    <property type="entry name" value="MetI-like"/>
    <property type="match status" value="1"/>
</dbReference>
<evidence type="ECO:0000256" key="9">
    <source>
        <dbReference type="RuleBase" id="RU363032"/>
    </source>
</evidence>
<name>A0AA44BGE0_9CLOT</name>
<gene>
    <name evidence="12" type="primary">modB</name>
    <name evidence="12" type="ORF">ISALK_12325</name>
</gene>
<evidence type="ECO:0000256" key="8">
    <source>
        <dbReference type="ARBA" id="ARBA00023136"/>
    </source>
</evidence>
<keyword evidence="3 9" id="KW-0813">Transport</keyword>
<comment type="function">
    <text evidence="10">Part of the binding-protein-dependent transport system for molybdenum; probably responsible for the translocation of the substrate across the membrane.</text>
</comment>
<dbReference type="GO" id="GO:0015098">
    <property type="term" value="F:molybdate ion transmembrane transporter activity"/>
    <property type="evidence" value="ECO:0007669"/>
    <property type="project" value="UniProtKB-UniRule"/>
</dbReference>
<dbReference type="CDD" id="cd06261">
    <property type="entry name" value="TM_PBP2"/>
    <property type="match status" value="1"/>
</dbReference>
<reference evidence="12 13" key="1">
    <citation type="submission" date="2019-04" db="EMBL/GenBank/DDBJ databases">
        <title>Isachenkonia alkalipeptolytica gen. nov. sp. nov. a new anaerobic, alkiliphilic organothrophic bacterium capable to reduce synthesized ferrihydrite isolated from a soda lake.</title>
        <authorList>
            <person name="Toshchakov S.V."/>
            <person name="Zavarzina D.G."/>
            <person name="Zhilina T.N."/>
            <person name="Kostrikina N.A."/>
            <person name="Kublanov I.V."/>
        </authorList>
    </citation>
    <scope>NUCLEOTIDE SEQUENCE [LARGE SCALE GENOMIC DNA]</scope>
    <source>
        <strain evidence="12 13">Z-1701</strain>
    </source>
</reference>
<organism evidence="12 13">
    <name type="scientific">Isachenkonia alkalipeptolytica</name>
    <dbReference type="NCBI Taxonomy" id="2565777"/>
    <lineage>
        <taxon>Bacteria</taxon>
        <taxon>Bacillati</taxon>
        <taxon>Bacillota</taxon>
        <taxon>Clostridia</taxon>
        <taxon>Eubacteriales</taxon>
        <taxon>Clostridiaceae</taxon>
        <taxon>Isachenkonia</taxon>
    </lineage>
</organism>
<evidence type="ECO:0000256" key="6">
    <source>
        <dbReference type="ARBA" id="ARBA00022692"/>
    </source>
</evidence>
<feature type="transmembrane region" description="Helical" evidence="9">
    <location>
        <begin position="192"/>
        <end position="213"/>
    </location>
</feature>